<sequence>MAHWLLSYTLAPDYLERRAQYRQKHLVLAWAAAERGELLLAGAVGDPVEDALLLFLGDGPETAEAFAAADPYVCEGLVTGWRVRRWATVAGRDAATPVRP</sequence>
<dbReference type="OrthoDB" id="2293521at2"/>
<dbReference type="RefSeq" id="WP_093311946.1">
    <property type="nucleotide sequence ID" value="NZ_FOZG01000001.1"/>
</dbReference>
<organism evidence="1 2">
    <name type="scientific">Sphingomonas jatrophae</name>
    <dbReference type="NCBI Taxonomy" id="1166337"/>
    <lineage>
        <taxon>Bacteria</taxon>
        <taxon>Pseudomonadati</taxon>
        <taxon>Pseudomonadota</taxon>
        <taxon>Alphaproteobacteria</taxon>
        <taxon>Sphingomonadales</taxon>
        <taxon>Sphingomonadaceae</taxon>
        <taxon>Sphingomonas</taxon>
    </lineage>
</organism>
<accession>A0A1I6JZA3</accession>
<dbReference type="SUPFAM" id="SSF54909">
    <property type="entry name" value="Dimeric alpha+beta barrel"/>
    <property type="match status" value="1"/>
</dbReference>
<keyword evidence="2" id="KW-1185">Reference proteome</keyword>
<evidence type="ECO:0000313" key="2">
    <source>
        <dbReference type="Proteomes" id="UP000198824"/>
    </source>
</evidence>
<dbReference type="Proteomes" id="UP000198824">
    <property type="component" value="Unassembled WGS sequence"/>
</dbReference>
<dbReference type="EMBL" id="FOZG01000001">
    <property type="protein sequence ID" value="SFR84329.1"/>
    <property type="molecule type" value="Genomic_DNA"/>
</dbReference>
<name>A0A1I6JZA3_9SPHN</name>
<dbReference type="STRING" id="1166337.SAMN05192580_1121"/>
<dbReference type="Gene3D" id="3.30.70.1060">
    <property type="entry name" value="Dimeric alpha+beta barrel"/>
    <property type="match status" value="1"/>
</dbReference>
<proteinExistence type="predicted"/>
<evidence type="ECO:0000313" key="1">
    <source>
        <dbReference type="EMBL" id="SFR84329.1"/>
    </source>
</evidence>
<dbReference type="AlphaFoldDB" id="A0A1I6JZA3"/>
<gene>
    <name evidence="1" type="ORF">SAMN05192580_1121</name>
</gene>
<dbReference type="InterPro" id="IPR011008">
    <property type="entry name" value="Dimeric_a/b-barrel"/>
</dbReference>
<dbReference type="NCBIfam" id="NF009508">
    <property type="entry name" value="PRK12866.1"/>
    <property type="match status" value="1"/>
</dbReference>
<protein>
    <recommendedName>
        <fullName evidence="3">YCII-related domain-containing protein</fullName>
    </recommendedName>
</protein>
<dbReference type="PANTHER" id="PTHR33606">
    <property type="entry name" value="PROTEIN YCII"/>
    <property type="match status" value="1"/>
</dbReference>
<evidence type="ECO:0008006" key="3">
    <source>
        <dbReference type="Google" id="ProtNLM"/>
    </source>
</evidence>
<reference evidence="1 2" key="1">
    <citation type="submission" date="2016-10" db="EMBL/GenBank/DDBJ databases">
        <authorList>
            <person name="de Groot N.N."/>
        </authorList>
    </citation>
    <scope>NUCLEOTIDE SEQUENCE [LARGE SCALE GENOMIC DNA]</scope>
    <source>
        <strain evidence="1 2">S5-249</strain>
    </source>
</reference>
<dbReference type="InterPro" id="IPR051807">
    <property type="entry name" value="Sec-metab_biosynth-assoc"/>
</dbReference>
<dbReference type="PANTHER" id="PTHR33606:SF3">
    <property type="entry name" value="PROTEIN YCII"/>
    <property type="match status" value="1"/>
</dbReference>